<reference evidence="1 2" key="1">
    <citation type="journal article" date="2022" name="Plant J.">
        <title>Chromosome-level genome of Camellia lanceoleosa provides a valuable resource for understanding genome evolution and self-incompatibility.</title>
        <authorList>
            <person name="Gong W."/>
            <person name="Xiao S."/>
            <person name="Wang L."/>
            <person name="Liao Z."/>
            <person name="Chang Y."/>
            <person name="Mo W."/>
            <person name="Hu G."/>
            <person name="Li W."/>
            <person name="Zhao G."/>
            <person name="Zhu H."/>
            <person name="Hu X."/>
            <person name="Ji K."/>
            <person name="Xiang X."/>
            <person name="Song Q."/>
            <person name="Yuan D."/>
            <person name="Jin S."/>
            <person name="Zhang L."/>
        </authorList>
    </citation>
    <scope>NUCLEOTIDE SEQUENCE [LARGE SCALE GENOMIC DNA]</scope>
    <source>
        <strain evidence="1">SQ_2022a</strain>
    </source>
</reference>
<dbReference type="EMBL" id="CM045770">
    <property type="protein sequence ID" value="KAI7992414.1"/>
    <property type="molecule type" value="Genomic_DNA"/>
</dbReference>
<evidence type="ECO:0000313" key="1">
    <source>
        <dbReference type="EMBL" id="KAI7992414.1"/>
    </source>
</evidence>
<organism evidence="1 2">
    <name type="scientific">Camellia lanceoleosa</name>
    <dbReference type="NCBI Taxonomy" id="1840588"/>
    <lineage>
        <taxon>Eukaryota</taxon>
        <taxon>Viridiplantae</taxon>
        <taxon>Streptophyta</taxon>
        <taxon>Embryophyta</taxon>
        <taxon>Tracheophyta</taxon>
        <taxon>Spermatophyta</taxon>
        <taxon>Magnoliopsida</taxon>
        <taxon>eudicotyledons</taxon>
        <taxon>Gunneridae</taxon>
        <taxon>Pentapetalae</taxon>
        <taxon>asterids</taxon>
        <taxon>Ericales</taxon>
        <taxon>Theaceae</taxon>
        <taxon>Camellia</taxon>
    </lineage>
</organism>
<protein>
    <submittedName>
        <fullName evidence="1">Uncharacterized protein</fullName>
    </submittedName>
</protein>
<comment type="caution">
    <text evidence="1">The sequence shown here is derived from an EMBL/GenBank/DDBJ whole genome shotgun (WGS) entry which is preliminary data.</text>
</comment>
<dbReference type="Proteomes" id="UP001060215">
    <property type="component" value="Chromosome 13"/>
</dbReference>
<proteinExistence type="predicted"/>
<name>A0ACC0FV20_9ERIC</name>
<gene>
    <name evidence="1" type="ORF">LOK49_LG12G02649</name>
</gene>
<sequence length="100" mass="11193">MTLLFLCSSLQLYLNLIPDLSSGSPLIVSGRYNGNFPDSVKASGLLPDMSNFTVELEVQKSKGIPLDRVFARRQIDILTTHHAWLLENKQLGEELFLDTT</sequence>
<accession>A0ACC0FV20</accession>
<evidence type="ECO:0000313" key="2">
    <source>
        <dbReference type="Proteomes" id="UP001060215"/>
    </source>
</evidence>
<keyword evidence="2" id="KW-1185">Reference proteome</keyword>